<dbReference type="AlphaFoldDB" id="M0AN36"/>
<proteinExistence type="predicted"/>
<dbReference type="STRING" id="29540.C481_15865"/>
<evidence type="ECO:0000313" key="4">
    <source>
        <dbReference type="Proteomes" id="UP000011554"/>
    </source>
</evidence>
<organism evidence="3 4">
    <name type="scientific">Natrialba asiatica (strain ATCC 700177 / DSM 12278 / JCM 9576 / FERM P-10747 / NBRC 102637 / 172P1)</name>
    <dbReference type="NCBI Taxonomy" id="29540"/>
    <lineage>
        <taxon>Archaea</taxon>
        <taxon>Methanobacteriati</taxon>
        <taxon>Methanobacteriota</taxon>
        <taxon>Stenosarchaea group</taxon>
        <taxon>Halobacteria</taxon>
        <taxon>Halobacteriales</taxon>
        <taxon>Natrialbaceae</taxon>
        <taxon>Natrialba</taxon>
    </lineage>
</organism>
<feature type="transmembrane region" description="Helical" evidence="1">
    <location>
        <begin position="53"/>
        <end position="77"/>
    </location>
</feature>
<keyword evidence="1" id="KW-1133">Transmembrane helix</keyword>
<evidence type="ECO:0000256" key="1">
    <source>
        <dbReference type="SAM" id="Phobius"/>
    </source>
</evidence>
<dbReference type="EMBL" id="AOIO01000034">
    <property type="protein sequence ID" value="ELY99342.1"/>
    <property type="molecule type" value="Genomic_DNA"/>
</dbReference>
<comment type="caution">
    <text evidence="3">The sequence shown here is derived from an EMBL/GenBank/DDBJ whole genome shotgun (WGS) entry which is preliminary data.</text>
</comment>
<name>M0AN36_NATA1</name>
<keyword evidence="1" id="KW-0812">Transmembrane</keyword>
<dbReference type="Proteomes" id="UP000011554">
    <property type="component" value="Unassembled WGS sequence"/>
</dbReference>
<keyword evidence="1" id="KW-0472">Membrane</keyword>
<feature type="transmembrane region" description="Helical" evidence="1">
    <location>
        <begin position="30"/>
        <end position="47"/>
    </location>
</feature>
<feature type="transmembrane region" description="Helical" evidence="1">
    <location>
        <begin position="173"/>
        <end position="194"/>
    </location>
</feature>
<dbReference type="GO" id="GO:0016301">
    <property type="term" value="F:kinase activity"/>
    <property type="evidence" value="ECO:0007669"/>
    <property type="project" value="UniProtKB-KW"/>
</dbReference>
<reference evidence="3 4" key="1">
    <citation type="journal article" date="2014" name="PLoS Genet.">
        <title>Phylogenetically driven sequencing of extremely halophilic archaea reveals strategies for static and dynamic osmo-response.</title>
        <authorList>
            <person name="Becker E.A."/>
            <person name="Seitzer P.M."/>
            <person name="Tritt A."/>
            <person name="Larsen D."/>
            <person name="Krusor M."/>
            <person name="Yao A.I."/>
            <person name="Wu D."/>
            <person name="Madern D."/>
            <person name="Eisen J.A."/>
            <person name="Darling A.E."/>
            <person name="Facciotti M.T."/>
        </authorList>
    </citation>
    <scope>NUCLEOTIDE SEQUENCE [LARGE SCALE GENOMIC DNA]</scope>
    <source>
        <strain evidence="3 4">DSM 12278</strain>
    </source>
</reference>
<dbReference type="eggNOG" id="arCOG03085">
    <property type="taxonomic scope" value="Archaea"/>
</dbReference>
<keyword evidence="4" id="KW-1185">Reference proteome</keyword>
<dbReference type="InterPro" id="IPR025828">
    <property type="entry name" value="Put_sensor_dom"/>
</dbReference>
<dbReference type="PATRIC" id="fig|29540.5.peg.3236"/>
<evidence type="ECO:0000313" key="3">
    <source>
        <dbReference type="EMBL" id="ELY99342.1"/>
    </source>
</evidence>
<protein>
    <submittedName>
        <fullName evidence="3">2-component system sensor kinase</fullName>
    </submittedName>
</protein>
<feature type="domain" description="Putative sensor" evidence="2">
    <location>
        <begin position="32"/>
        <end position="205"/>
    </location>
</feature>
<keyword evidence="3" id="KW-0808">Transferase</keyword>
<dbReference type="RefSeq" id="WP_006110245.1">
    <property type="nucleotide sequence ID" value="NZ_AOIO01000034.1"/>
</dbReference>
<dbReference type="OrthoDB" id="253413at2157"/>
<evidence type="ECO:0000259" key="2">
    <source>
        <dbReference type="Pfam" id="PF13796"/>
    </source>
</evidence>
<accession>M0AN36</accession>
<feature type="transmembrane region" description="Helical" evidence="1">
    <location>
        <begin position="131"/>
        <end position="153"/>
    </location>
</feature>
<gene>
    <name evidence="3" type="ORF">C481_15865</name>
</gene>
<dbReference type="Pfam" id="PF13796">
    <property type="entry name" value="Sensor"/>
    <property type="match status" value="1"/>
</dbReference>
<keyword evidence="3" id="KW-0418">Kinase</keyword>
<sequence>MSERTPFRSVPGSVRSFVGVAAERQTYRNLCYLLLAIPIGIVYQFGLTLGFLGAIFAVVLVGIPILLCTIVGARYFAAFERRLANRLLTTDIRRPADRRTVADDGLVSTLVELVRSQTTWKGVGFLVLKSVFSFIVTFLLLLGGIGSLALVLAPVSSSTVVFDWEIDTVAESVVAVPLGVVLGLVTLHLANWIAEITETLAVALLGNQGESPGYDPA</sequence>